<feature type="coiled-coil region" evidence="5">
    <location>
        <begin position="927"/>
        <end position="979"/>
    </location>
</feature>
<evidence type="ECO:0000259" key="7">
    <source>
        <dbReference type="PROSITE" id="PS52004"/>
    </source>
</evidence>
<dbReference type="GO" id="GO:0005737">
    <property type="term" value="C:cytoplasm"/>
    <property type="evidence" value="ECO:0007669"/>
    <property type="project" value="TreeGrafter"/>
</dbReference>
<keyword evidence="2" id="KW-0596">Phosphopantetheine</keyword>
<dbReference type="InterPro" id="IPR020841">
    <property type="entry name" value="PKS_Beta-ketoAc_synthase_dom"/>
</dbReference>
<dbReference type="InterPro" id="IPR050091">
    <property type="entry name" value="PKS_NRPS_Biosynth_Enz"/>
</dbReference>
<evidence type="ECO:0000256" key="4">
    <source>
        <dbReference type="ARBA" id="ARBA00022679"/>
    </source>
</evidence>
<name>A0A1S8NDC3_CLOSA</name>
<evidence type="ECO:0000256" key="2">
    <source>
        <dbReference type="ARBA" id="ARBA00022450"/>
    </source>
</evidence>
<dbReference type="STRING" id="169679.CSACC_18270"/>
<dbReference type="Gene3D" id="1.10.1200.10">
    <property type="entry name" value="ACP-like"/>
    <property type="match status" value="1"/>
</dbReference>
<keyword evidence="5" id="KW-0175">Coiled coil</keyword>
<dbReference type="Pfam" id="PF00109">
    <property type="entry name" value="ketoacyl-synt"/>
    <property type="match status" value="1"/>
</dbReference>
<dbReference type="Gene3D" id="3.30.559.10">
    <property type="entry name" value="Chloramphenicol acetyltransferase-like domain"/>
    <property type="match status" value="1"/>
</dbReference>
<sequence>MYKDIAIIGISMKLPGADNIKEFHRNLEEKKDCIRSVSKERRELLRLDPEKNYLQVGYIEGVENFDNKFFNISPKECEYMAPEQRLSLEMAADAILDAGYSLEKFRGTNCSVFVSEGENEYKLLVGQGNGAAYTGNLKALTAGKISYYLDLRGPNSTIDATCSSALLGVHEGCMKLVSEETDYSLVGGIVVNIHIPEFEDDDYNNLGVVSKEGRSKSFDASASGTGIGEGGGFILLKRLEDAILDNDHIYGVIKGSAVNCDGARGSSLTAPSVEGQRDVILKAWERGNIDPEEITDIESHGTGTLIGDPIEVQALQEGFSKYTDKKSYVYLGAVKSSIGHLAEASGISSVLKCISEIENDVSYPIVHYKEANPYIDFKNTSLIPTDKVVKWDKSKKRIMGINSFGFSGTNVHIVLENYLEHKSREDIQKKHILKVSAKTESAFNNNVINIVDFLKGYDGSFESLCYTLNCGRDDYEYRQGFVFKDKDELIRKLETCKYEKIQKDDKKVVLVLRNETEDIEAEFVEKEAIYKKIKDLNIKFDYILADEFGKIIISYCNGDIDEIKAEKDIRALKFNQNNEGYLNAVNKLSKDNKLVIIHIGSYSHYEKSGIITICIENDYYLHHICDLYENDIQFNWRGLYEECEIRKISAPTYAFDKNKFWIYPKEVEVNKRETEDEKKDYVKVMSDEKIEQDLNDLWCEVLDVDEIEKDNDFFELGGNSLIGMMIIEEIESNFNVKIKFDEFYDNETFEKFMSLIKQKISKNSKESLNSEDDVIEHKNIVKHEINSLQKITYYSTILDEKNSAWNLCMAAGIKGHLDMNRLNESLKKIIEKHDSFRSVFYEENNVLIQKILDKYNYKIKEYSLEGETEKERYEASMEMLNNHANTTLTVDKPPFEVEVYHVTEENCILFMSISHIISDGSSLVLFVKELVNNYNGEEDKNEVLQQIDHNLWKEKLAKSEEGKKQNEHWKNQLEDIQLEIDFPGDRKIREEDYVGEQTRFTIEEDFYKKLCKFIRKEKVSMCALSLYAFNLLIAKRTLKSDVYSTLAVANRRNKQFSNVCGCLADLVIIRSIFDKSRTVEDELVKTRDTLNSALDNQECSYYDLLIESTDDKNLKKTEISDFLLTFQNYKSTNLTLNGVDLYEVNMQRKGYMANIVLCMYESDDNMFGMLEYNNNKYSKKFMDEFGEEYMQILKYIVDNPNQILKEYI</sequence>
<dbReference type="InterPro" id="IPR032821">
    <property type="entry name" value="PKS_assoc"/>
</dbReference>
<dbReference type="InterPro" id="IPR016039">
    <property type="entry name" value="Thiolase-like"/>
</dbReference>
<evidence type="ECO:0000256" key="3">
    <source>
        <dbReference type="ARBA" id="ARBA00022553"/>
    </source>
</evidence>
<dbReference type="PROSITE" id="PS00012">
    <property type="entry name" value="PHOSPHOPANTETHEINE"/>
    <property type="match status" value="1"/>
</dbReference>
<feature type="domain" description="Ketosynthase family 3 (KS3)" evidence="7">
    <location>
        <begin position="2"/>
        <end position="417"/>
    </location>
</feature>
<dbReference type="AlphaFoldDB" id="A0A1S8NDC3"/>
<dbReference type="Gene3D" id="1.10.1240.100">
    <property type="match status" value="1"/>
</dbReference>
<accession>A0A1S8NDC3</accession>
<keyword evidence="4 8" id="KW-0808">Transferase</keyword>
<dbReference type="PROSITE" id="PS52004">
    <property type="entry name" value="KS3_2"/>
    <property type="match status" value="1"/>
</dbReference>
<keyword evidence="3" id="KW-0597">Phosphoprotein</keyword>
<dbReference type="PROSITE" id="PS50075">
    <property type="entry name" value="CARRIER"/>
    <property type="match status" value="1"/>
</dbReference>
<evidence type="ECO:0000256" key="1">
    <source>
        <dbReference type="ARBA" id="ARBA00001957"/>
    </source>
</evidence>
<dbReference type="PANTHER" id="PTHR43775">
    <property type="entry name" value="FATTY ACID SYNTHASE"/>
    <property type="match status" value="1"/>
</dbReference>
<evidence type="ECO:0000313" key="8">
    <source>
        <dbReference type="EMBL" id="OOM14398.1"/>
    </source>
</evidence>
<dbReference type="InterPro" id="IPR006162">
    <property type="entry name" value="Ppantetheine_attach_site"/>
</dbReference>
<dbReference type="EC" id="2.3.1.-" evidence="8"/>
<dbReference type="CDD" id="cd00833">
    <property type="entry name" value="PKS"/>
    <property type="match status" value="1"/>
</dbReference>
<dbReference type="GO" id="GO:0004312">
    <property type="term" value="F:fatty acid synthase activity"/>
    <property type="evidence" value="ECO:0007669"/>
    <property type="project" value="TreeGrafter"/>
</dbReference>
<dbReference type="Gene3D" id="3.40.47.10">
    <property type="match status" value="1"/>
</dbReference>
<dbReference type="Pfam" id="PF16197">
    <property type="entry name" value="KAsynt_C_assoc"/>
    <property type="match status" value="1"/>
</dbReference>
<evidence type="ECO:0000256" key="5">
    <source>
        <dbReference type="SAM" id="Coils"/>
    </source>
</evidence>
<protein>
    <submittedName>
        <fullName evidence="8">Polyketide synthase PksN</fullName>
        <ecNumber evidence="8">2.3.1.-</ecNumber>
    </submittedName>
</protein>
<dbReference type="RefSeq" id="WP_176127434.1">
    <property type="nucleotide sequence ID" value="NZ_LZYZ01000002.1"/>
</dbReference>
<dbReference type="Proteomes" id="UP000191154">
    <property type="component" value="Unassembled WGS sequence"/>
</dbReference>
<dbReference type="SUPFAM" id="SSF47336">
    <property type="entry name" value="ACP-like"/>
    <property type="match status" value="1"/>
</dbReference>
<dbReference type="PANTHER" id="PTHR43775:SF37">
    <property type="entry name" value="SI:DKEY-61P9.11"/>
    <property type="match status" value="1"/>
</dbReference>
<dbReference type="InterPro" id="IPR014030">
    <property type="entry name" value="Ketoacyl_synth_N"/>
</dbReference>
<dbReference type="SUPFAM" id="SSF52777">
    <property type="entry name" value="CoA-dependent acyltransferases"/>
    <property type="match status" value="2"/>
</dbReference>
<feature type="domain" description="Carrier" evidence="6">
    <location>
        <begin position="685"/>
        <end position="760"/>
    </location>
</feature>
<dbReference type="InterPro" id="IPR009081">
    <property type="entry name" value="PP-bd_ACP"/>
</dbReference>
<dbReference type="Pfam" id="PF00550">
    <property type="entry name" value="PP-binding"/>
    <property type="match status" value="1"/>
</dbReference>
<dbReference type="InterPro" id="IPR036736">
    <property type="entry name" value="ACP-like_sf"/>
</dbReference>
<dbReference type="GO" id="GO:0006633">
    <property type="term" value="P:fatty acid biosynthetic process"/>
    <property type="evidence" value="ECO:0007669"/>
    <property type="project" value="TreeGrafter"/>
</dbReference>
<dbReference type="SUPFAM" id="SSF53901">
    <property type="entry name" value="Thiolase-like"/>
    <property type="match status" value="1"/>
</dbReference>
<dbReference type="SMART" id="SM00825">
    <property type="entry name" value="PKS_KS"/>
    <property type="match status" value="1"/>
</dbReference>
<comment type="cofactor">
    <cofactor evidence="1">
        <name>pantetheine 4'-phosphate</name>
        <dbReference type="ChEBI" id="CHEBI:47942"/>
    </cofactor>
</comment>
<proteinExistence type="predicted"/>
<comment type="caution">
    <text evidence="8">The sequence shown here is derived from an EMBL/GenBank/DDBJ whole genome shotgun (WGS) entry which is preliminary data.</text>
</comment>
<dbReference type="Gene3D" id="3.30.559.30">
    <property type="entry name" value="Nonribosomal peptide synthetase, condensation domain"/>
    <property type="match status" value="1"/>
</dbReference>
<dbReference type="EMBL" id="LZYZ01000002">
    <property type="protein sequence ID" value="OOM14398.1"/>
    <property type="molecule type" value="Genomic_DNA"/>
</dbReference>
<dbReference type="GO" id="GO:0005886">
    <property type="term" value="C:plasma membrane"/>
    <property type="evidence" value="ECO:0007669"/>
    <property type="project" value="TreeGrafter"/>
</dbReference>
<organism evidence="8 9">
    <name type="scientific">Clostridium saccharobutylicum</name>
    <dbReference type="NCBI Taxonomy" id="169679"/>
    <lineage>
        <taxon>Bacteria</taxon>
        <taxon>Bacillati</taxon>
        <taxon>Bacillota</taxon>
        <taxon>Clostridia</taxon>
        <taxon>Eubacteriales</taxon>
        <taxon>Clostridiaceae</taxon>
        <taxon>Clostridium</taxon>
    </lineage>
</organism>
<dbReference type="InterPro" id="IPR001242">
    <property type="entry name" value="Condensation_dom"/>
</dbReference>
<dbReference type="Pfam" id="PF02801">
    <property type="entry name" value="Ketoacyl-synt_C"/>
    <property type="match status" value="1"/>
</dbReference>
<reference evidence="8 9" key="1">
    <citation type="submission" date="2016-05" db="EMBL/GenBank/DDBJ databases">
        <title>Microbial solvent formation.</title>
        <authorList>
            <person name="Poehlein A."/>
            <person name="Montoya Solano J.D."/>
            <person name="Flitsch S."/>
            <person name="Krabben P."/>
            <person name="Duerre P."/>
            <person name="Daniel R."/>
        </authorList>
    </citation>
    <scope>NUCLEOTIDE SEQUENCE [LARGE SCALE GENOMIC DNA]</scope>
    <source>
        <strain evidence="8 9">L1-8</strain>
    </source>
</reference>
<keyword evidence="8" id="KW-0012">Acyltransferase</keyword>
<dbReference type="InterPro" id="IPR014031">
    <property type="entry name" value="Ketoacyl_synth_C"/>
</dbReference>
<evidence type="ECO:0000259" key="6">
    <source>
        <dbReference type="PROSITE" id="PS50075"/>
    </source>
</evidence>
<dbReference type="GO" id="GO:0071770">
    <property type="term" value="P:DIM/DIP cell wall layer assembly"/>
    <property type="evidence" value="ECO:0007669"/>
    <property type="project" value="TreeGrafter"/>
</dbReference>
<gene>
    <name evidence="8" type="primary">pksN</name>
    <name evidence="8" type="ORF">CLOSAC_12710</name>
</gene>
<dbReference type="InterPro" id="IPR023213">
    <property type="entry name" value="CAT-like_dom_sf"/>
</dbReference>
<evidence type="ECO:0000313" key="9">
    <source>
        <dbReference type="Proteomes" id="UP000191154"/>
    </source>
</evidence>
<dbReference type="Pfam" id="PF00668">
    <property type="entry name" value="Condensation"/>
    <property type="match status" value="1"/>
</dbReference>